<reference evidence="1" key="1">
    <citation type="journal article" date="2018" name="Nat. Genet.">
        <title>Extensive intraspecific gene order and gene structural variations between Mo17 and other maize genomes.</title>
        <authorList>
            <person name="Sun S."/>
            <person name="Zhou Y."/>
            <person name="Chen J."/>
            <person name="Shi J."/>
            <person name="Zhao H."/>
            <person name="Zhao H."/>
            <person name="Song W."/>
            <person name="Zhang M."/>
            <person name="Cui Y."/>
            <person name="Dong X."/>
            <person name="Liu H."/>
            <person name="Ma X."/>
            <person name="Jiao Y."/>
            <person name="Wang B."/>
            <person name="Wei X."/>
            <person name="Stein J.C."/>
            <person name="Glaubitz J.C."/>
            <person name="Lu F."/>
            <person name="Yu G."/>
            <person name="Liang C."/>
            <person name="Fengler K."/>
            <person name="Li B."/>
            <person name="Rafalski A."/>
            <person name="Schnable P.S."/>
            <person name="Ware D.H."/>
            <person name="Buckler E.S."/>
            <person name="Lai J."/>
        </authorList>
    </citation>
    <scope>NUCLEOTIDE SEQUENCE [LARGE SCALE GENOMIC DNA]</scope>
    <source>
        <tissue evidence="1">Seedling</tissue>
    </source>
</reference>
<evidence type="ECO:0000313" key="1">
    <source>
        <dbReference type="EMBL" id="PWZ54057.1"/>
    </source>
</evidence>
<protein>
    <submittedName>
        <fullName evidence="1">Uncharacterized protein</fullName>
    </submittedName>
</protein>
<dbReference type="EMBL" id="NCVQ01000001">
    <property type="protein sequence ID" value="PWZ54057.1"/>
    <property type="molecule type" value="Genomic_DNA"/>
</dbReference>
<comment type="caution">
    <text evidence="1">The sequence shown here is derived from an EMBL/GenBank/DDBJ whole genome shotgun (WGS) entry which is preliminary data.</text>
</comment>
<dbReference type="Proteomes" id="UP000251960">
    <property type="component" value="Chromosome 1"/>
</dbReference>
<proteinExistence type="predicted"/>
<accession>A0A317Y5S5</accession>
<sequence length="34" mass="4354">MLLYYICRVNYPVTASNYIFRYFYRFYVCVYIHV</sequence>
<gene>
    <name evidence="1" type="ORF">Zm00014a_002699</name>
</gene>
<name>A0A317Y5S5_MAIZE</name>
<organism evidence="1">
    <name type="scientific">Zea mays</name>
    <name type="common">Maize</name>
    <dbReference type="NCBI Taxonomy" id="4577"/>
    <lineage>
        <taxon>Eukaryota</taxon>
        <taxon>Viridiplantae</taxon>
        <taxon>Streptophyta</taxon>
        <taxon>Embryophyta</taxon>
        <taxon>Tracheophyta</taxon>
        <taxon>Spermatophyta</taxon>
        <taxon>Magnoliopsida</taxon>
        <taxon>Liliopsida</taxon>
        <taxon>Poales</taxon>
        <taxon>Poaceae</taxon>
        <taxon>PACMAD clade</taxon>
        <taxon>Panicoideae</taxon>
        <taxon>Andropogonodae</taxon>
        <taxon>Andropogoneae</taxon>
        <taxon>Tripsacinae</taxon>
        <taxon>Zea</taxon>
    </lineage>
</organism>
<dbReference type="AlphaFoldDB" id="A0A317Y5S5"/>